<dbReference type="OrthoDB" id="762068at2"/>
<gene>
    <name evidence="8" type="ORF">AM493_12295</name>
</gene>
<dbReference type="STRING" id="1202724.AM493_12295"/>
<evidence type="ECO:0000256" key="1">
    <source>
        <dbReference type="ARBA" id="ARBA00004651"/>
    </source>
</evidence>
<keyword evidence="5 6" id="KW-0472">Membrane</keyword>
<dbReference type="InterPro" id="IPR010432">
    <property type="entry name" value="RDD"/>
</dbReference>
<evidence type="ECO:0000256" key="2">
    <source>
        <dbReference type="ARBA" id="ARBA00022475"/>
    </source>
</evidence>
<dbReference type="PANTHER" id="PTHR36115:SF4">
    <property type="entry name" value="MEMBRANE PROTEIN"/>
    <property type="match status" value="1"/>
</dbReference>
<dbReference type="Pfam" id="PF06271">
    <property type="entry name" value="RDD"/>
    <property type="match status" value="1"/>
</dbReference>
<feature type="transmembrane region" description="Helical" evidence="6">
    <location>
        <begin position="62"/>
        <end position="83"/>
    </location>
</feature>
<dbReference type="InterPro" id="IPR051791">
    <property type="entry name" value="Pra-immunoreactive"/>
</dbReference>
<sequence>MNKQQPVAVHMLAPHHKRVSNFIADTLICYLLTLSLGELGIVLNDNFAFDVFVIGKPEMDNYKFQVVNLLVSVVYYGLFESLLQRTPGKFITRTKVVNRLGEKPDEGTILLRTLCRQIPFEALSFLGPYGIGWHDMFSKTLVVDSRRAAMTPPADETPQSTDNE</sequence>
<evidence type="ECO:0000256" key="6">
    <source>
        <dbReference type="SAM" id="Phobius"/>
    </source>
</evidence>
<dbReference type="GO" id="GO:0005886">
    <property type="term" value="C:plasma membrane"/>
    <property type="evidence" value="ECO:0007669"/>
    <property type="project" value="UniProtKB-SubCell"/>
</dbReference>
<feature type="transmembrane region" description="Helical" evidence="6">
    <location>
        <begin position="21"/>
        <end position="42"/>
    </location>
</feature>
<name>A0A0M8MI56_9FLAO</name>
<proteinExistence type="predicted"/>
<keyword evidence="9" id="KW-1185">Reference proteome</keyword>
<dbReference type="Proteomes" id="UP000037755">
    <property type="component" value="Unassembled WGS sequence"/>
</dbReference>
<evidence type="ECO:0000256" key="3">
    <source>
        <dbReference type="ARBA" id="ARBA00022692"/>
    </source>
</evidence>
<comment type="caution">
    <text evidence="8">The sequence shown here is derived from an EMBL/GenBank/DDBJ whole genome shotgun (WGS) entry which is preliminary data.</text>
</comment>
<keyword evidence="2" id="KW-1003">Cell membrane</keyword>
<comment type="subcellular location">
    <subcellularLocation>
        <location evidence="1">Cell membrane</location>
        <topology evidence="1">Multi-pass membrane protein</topology>
    </subcellularLocation>
</comment>
<dbReference type="RefSeq" id="WP_054408338.1">
    <property type="nucleotide sequence ID" value="NZ_FOYA01000020.1"/>
</dbReference>
<reference evidence="8 9" key="1">
    <citation type="submission" date="2015-08" db="EMBL/GenBank/DDBJ databases">
        <title>Whole genome sequence of Flavobacterium akiainvivens IK-1T, from decaying Wikstroemia oahuensis, an endemic Hawaiian shrub.</title>
        <authorList>
            <person name="Wan X."/>
            <person name="Hou S."/>
            <person name="Saito J."/>
            <person name="Donachie S."/>
        </authorList>
    </citation>
    <scope>NUCLEOTIDE SEQUENCE [LARGE SCALE GENOMIC DNA]</scope>
    <source>
        <strain evidence="8 9">IK-1</strain>
    </source>
</reference>
<evidence type="ECO:0000256" key="4">
    <source>
        <dbReference type="ARBA" id="ARBA00022989"/>
    </source>
</evidence>
<dbReference type="PATRIC" id="fig|1202724.3.peg.2547"/>
<keyword evidence="3 6" id="KW-0812">Transmembrane</keyword>
<dbReference type="PANTHER" id="PTHR36115">
    <property type="entry name" value="PROLINE-RICH ANTIGEN HOMOLOG-RELATED"/>
    <property type="match status" value="1"/>
</dbReference>
<dbReference type="EMBL" id="LIYD01000005">
    <property type="protein sequence ID" value="KOS06721.1"/>
    <property type="molecule type" value="Genomic_DNA"/>
</dbReference>
<accession>A0A0M8MI56</accession>
<organism evidence="8 9">
    <name type="scientific">Flavobacterium akiainvivens</name>
    <dbReference type="NCBI Taxonomy" id="1202724"/>
    <lineage>
        <taxon>Bacteria</taxon>
        <taxon>Pseudomonadati</taxon>
        <taxon>Bacteroidota</taxon>
        <taxon>Flavobacteriia</taxon>
        <taxon>Flavobacteriales</taxon>
        <taxon>Flavobacteriaceae</taxon>
        <taxon>Flavobacterium</taxon>
    </lineage>
</organism>
<protein>
    <recommendedName>
        <fullName evidence="7">RDD domain-containing protein</fullName>
    </recommendedName>
</protein>
<evidence type="ECO:0000256" key="5">
    <source>
        <dbReference type="ARBA" id="ARBA00023136"/>
    </source>
</evidence>
<evidence type="ECO:0000259" key="7">
    <source>
        <dbReference type="Pfam" id="PF06271"/>
    </source>
</evidence>
<evidence type="ECO:0000313" key="9">
    <source>
        <dbReference type="Proteomes" id="UP000037755"/>
    </source>
</evidence>
<keyword evidence="4 6" id="KW-1133">Transmembrane helix</keyword>
<feature type="domain" description="RDD" evidence="7">
    <location>
        <begin position="13"/>
        <end position="125"/>
    </location>
</feature>
<dbReference type="AlphaFoldDB" id="A0A0M8MI56"/>
<evidence type="ECO:0000313" key="8">
    <source>
        <dbReference type="EMBL" id="KOS06721.1"/>
    </source>
</evidence>